<keyword evidence="1" id="KW-0472">Membrane</keyword>
<evidence type="ECO:0000313" key="2">
    <source>
        <dbReference type="EMBL" id="OGN29192.1"/>
    </source>
</evidence>
<reference evidence="2 3" key="1">
    <citation type="journal article" date="2016" name="Nat. Commun.">
        <title>Thousands of microbial genomes shed light on interconnected biogeochemical processes in an aquifer system.</title>
        <authorList>
            <person name="Anantharaman K."/>
            <person name="Brown C.T."/>
            <person name="Hug L.A."/>
            <person name="Sharon I."/>
            <person name="Castelle C.J."/>
            <person name="Probst A.J."/>
            <person name="Thomas B.C."/>
            <person name="Singh A."/>
            <person name="Wilkins M.J."/>
            <person name="Karaoz U."/>
            <person name="Brodie E.L."/>
            <person name="Williams K.H."/>
            <person name="Hubbard S.S."/>
            <person name="Banfield J.F."/>
        </authorList>
    </citation>
    <scope>NUCLEOTIDE SEQUENCE [LARGE SCALE GENOMIC DNA]</scope>
</reference>
<protein>
    <submittedName>
        <fullName evidence="2">Uncharacterized protein</fullName>
    </submittedName>
</protein>
<keyword evidence="1" id="KW-1133">Transmembrane helix</keyword>
<evidence type="ECO:0000313" key="3">
    <source>
        <dbReference type="Proteomes" id="UP000179047"/>
    </source>
</evidence>
<keyword evidence="1" id="KW-0812">Transmembrane</keyword>
<comment type="caution">
    <text evidence="2">The sequence shown here is derived from an EMBL/GenBank/DDBJ whole genome shotgun (WGS) entry which is preliminary data.</text>
</comment>
<organism evidence="2 3">
    <name type="scientific">Candidatus Yanofskybacteria bacterium RIFCSPLOWO2_01_FULL_49_25</name>
    <dbReference type="NCBI Taxonomy" id="1802701"/>
    <lineage>
        <taxon>Bacteria</taxon>
        <taxon>Candidatus Yanofskyibacteriota</taxon>
    </lineage>
</organism>
<proteinExistence type="predicted"/>
<gene>
    <name evidence="2" type="ORF">A3A33_02950</name>
</gene>
<feature type="transmembrane region" description="Helical" evidence="1">
    <location>
        <begin position="7"/>
        <end position="25"/>
    </location>
</feature>
<dbReference type="EMBL" id="MGKP01000009">
    <property type="protein sequence ID" value="OGN29192.1"/>
    <property type="molecule type" value="Genomic_DNA"/>
</dbReference>
<sequence>MSRFAKQIILGAVGIAIAVAVFLLLQRTINPPIPSPTPDPRTGLAPITILSQQLLQVTDHSFDFVAKVRNPNTEYGSGDVQYELTAHHDGTGGNDNIEVVRRGSFYILPGQTKYLIVTPITSANQLRTAKLAIKSVRWQSLDPLISQGVNLVVTDTSYVPQNSLGVFSKVGGAVLNNSNFDINQIDVSIVAVDAGDTPLAVSHTEIRTFLAKTKRGFEVSWFTPFAGTVARVDAEANVNVFQNSALLHEYGGGGRERFQQY</sequence>
<dbReference type="AlphaFoldDB" id="A0A1F8GUT2"/>
<name>A0A1F8GUT2_9BACT</name>
<dbReference type="Proteomes" id="UP000179047">
    <property type="component" value="Unassembled WGS sequence"/>
</dbReference>
<dbReference type="STRING" id="1802701.A3A33_02950"/>
<evidence type="ECO:0000256" key="1">
    <source>
        <dbReference type="SAM" id="Phobius"/>
    </source>
</evidence>
<accession>A0A1F8GUT2</accession>